<accession>A0A2H0RL65</accession>
<evidence type="ECO:0000313" key="1">
    <source>
        <dbReference type="EMBL" id="PIR47243.1"/>
    </source>
</evidence>
<sequence>MSLHKLSLYLGLPVFALVAVMSFGVQSAAAVPATYYFVGTGDTFSTAGSWHSADKACDDLGDGSVPGVEDTVIFKTCATSVTIPGATALTTLTLDTGYTGTVTAGAALDLSADLNIASGATFDLNGVSMTIGGDFTNAGGTFTHNNGTVTLDGTTQAVAGGTFYNLTKSVSSADTLSFKQGGTNTITNALTLTGASGALLTVNSQVSGTATTLDASSATKTVSFLSVKDVTSSGGTINCTTGCINIGNNAGWIFNASDTGTTGPTSVSTASVSYPGAGAHLMGGSVVTISYSAGAQDLDSILLSISIDGGKSFTVIESGLENTGSYEWTVPNTDALRTIVRVSGIDANGYELISNDSPVFVLEATTAVVEEPVDQPVDETPSSFDGVDMVKTDGQSVRLVAGGLFRGQTLSGVYMVNADGTRSVFPTEKVFASYGYSFDDVVTVNDDQLSALALGARVTMASGELVKIQSDNRVFQVGEGGVLHHVASEAAALSAFGANWASLITDINVVFWGDYTVGSDL</sequence>
<gene>
    <name evidence="1" type="ORF">COV06_04095</name>
</gene>
<name>A0A2H0RL65_9BACT</name>
<reference evidence="1 2" key="1">
    <citation type="submission" date="2017-09" db="EMBL/GenBank/DDBJ databases">
        <title>Depth-based differentiation of microbial function through sediment-hosted aquifers and enrichment of novel symbionts in the deep terrestrial subsurface.</title>
        <authorList>
            <person name="Probst A.J."/>
            <person name="Ladd B."/>
            <person name="Jarett J.K."/>
            <person name="Geller-Mcgrath D.E."/>
            <person name="Sieber C.M."/>
            <person name="Emerson J.B."/>
            <person name="Anantharaman K."/>
            <person name="Thomas B.C."/>
            <person name="Malmstrom R."/>
            <person name="Stieglmeier M."/>
            <person name="Klingl A."/>
            <person name="Woyke T."/>
            <person name="Ryan C.M."/>
            <person name="Banfield J.F."/>
        </authorList>
    </citation>
    <scope>NUCLEOTIDE SEQUENCE [LARGE SCALE GENOMIC DNA]</scope>
    <source>
        <strain evidence="1">CG10_big_fil_rev_8_21_14_0_10_50_16</strain>
    </source>
</reference>
<dbReference type="Proteomes" id="UP000230084">
    <property type="component" value="Unassembled WGS sequence"/>
</dbReference>
<dbReference type="EMBL" id="PCYM01000010">
    <property type="protein sequence ID" value="PIR47243.1"/>
    <property type="molecule type" value="Genomic_DNA"/>
</dbReference>
<evidence type="ECO:0000313" key="2">
    <source>
        <dbReference type="Proteomes" id="UP000230084"/>
    </source>
</evidence>
<protein>
    <submittedName>
        <fullName evidence="1">Uncharacterized protein</fullName>
    </submittedName>
</protein>
<organism evidence="1 2">
    <name type="scientific">Candidatus Uhrbacteria bacterium CG10_big_fil_rev_8_21_14_0_10_50_16</name>
    <dbReference type="NCBI Taxonomy" id="1975039"/>
    <lineage>
        <taxon>Bacteria</taxon>
        <taxon>Candidatus Uhriibacteriota</taxon>
    </lineage>
</organism>
<dbReference type="AlphaFoldDB" id="A0A2H0RL65"/>
<comment type="caution">
    <text evidence="1">The sequence shown here is derived from an EMBL/GenBank/DDBJ whole genome shotgun (WGS) entry which is preliminary data.</text>
</comment>
<proteinExistence type="predicted"/>